<dbReference type="PROSITE" id="PS00134">
    <property type="entry name" value="TRYPSIN_HIS"/>
    <property type="match status" value="1"/>
</dbReference>
<dbReference type="Gene3D" id="2.40.10.10">
    <property type="entry name" value="Trypsin-like serine proteases"/>
    <property type="match status" value="2"/>
</dbReference>
<keyword evidence="1" id="KW-1015">Disulfide bond</keyword>
<keyword evidence="3" id="KW-0378">Hydrolase</keyword>
<dbReference type="PROSITE" id="PS00135">
    <property type="entry name" value="TRYPSIN_SER"/>
    <property type="match status" value="1"/>
</dbReference>
<dbReference type="InterPro" id="IPR051487">
    <property type="entry name" value="Ser/Thr_Proteases_Immune/Dev"/>
</dbReference>
<evidence type="ECO:0000256" key="1">
    <source>
        <dbReference type="ARBA" id="ARBA00023157"/>
    </source>
</evidence>
<feature type="domain" description="Peptidase S1" evidence="6">
    <location>
        <begin position="45"/>
        <end position="271"/>
    </location>
</feature>
<keyword evidence="3" id="KW-0645">Protease</keyword>
<dbReference type="CDD" id="cd00190">
    <property type="entry name" value="Tryp_SPc"/>
    <property type="match status" value="1"/>
</dbReference>
<dbReference type="InterPro" id="IPR033116">
    <property type="entry name" value="TRYPSIN_SER"/>
</dbReference>
<gene>
    <name evidence="8" type="primary">LOC138927985</name>
</gene>
<dbReference type="Proteomes" id="UP001652661">
    <property type="component" value="Chromosome 2R"/>
</dbReference>
<organism evidence="7 8">
    <name type="scientific">Drosophila kikkawai</name>
    <name type="common">Fruit fly</name>
    <dbReference type="NCBI Taxonomy" id="30033"/>
    <lineage>
        <taxon>Eukaryota</taxon>
        <taxon>Metazoa</taxon>
        <taxon>Ecdysozoa</taxon>
        <taxon>Arthropoda</taxon>
        <taxon>Hexapoda</taxon>
        <taxon>Insecta</taxon>
        <taxon>Pterygota</taxon>
        <taxon>Neoptera</taxon>
        <taxon>Endopterygota</taxon>
        <taxon>Diptera</taxon>
        <taxon>Brachycera</taxon>
        <taxon>Muscomorpha</taxon>
        <taxon>Ephydroidea</taxon>
        <taxon>Drosophilidae</taxon>
        <taxon>Drosophila</taxon>
        <taxon>Sophophora</taxon>
    </lineage>
</organism>
<dbReference type="InterPro" id="IPR018114">
    <property type="entry name" value="TRYPSIN_HIS"/>
</dbReference>
<protein>
    <submittedName>
        <fullName evidence="8">Mast cell protease 1A-like</fullName>
    </submittedName>
</protein>
<evidence type="ECO:0000256" key="5">
    <source>
        <dbReference type="SAM" id="SignalP"/>
    </source>
</evidence>
<reference evidence="8" key="2">
    <citation type="submission" date="2025-08" db="UniProtKB">
        <authorList>
            <consortium name="RefSeq"/>
        </authorList>
    </citation>
    <scope>IDENTIFICATION</scope>
    <source>
        <strain evidence="8">14028-0561.14</strain>
        <tissue evidence="8">Whole fly</tissue>
    </source>
</reference>
<dbReference type="InterPro" id="IPR043504">
    <property type="entry name" value="Peptidase_S1_PA_chymotrypsin"/>
</dbReference>
<feature type="region of interest" description="Disordered" evidence="4">
    <location>
        <begin position="275"/>
        <end position="296"/>
    </location>
</feature>
<name>A0ABM4GB64_DROKI</name>
<accession>A0ABM4GB64</accession>
<reference evidence="7" key="1">
    <citation type="submission" date="2025-05" db="UniProtKB">
        <authorList>
            <consortium name="RefSeq"/>
        </authorList>
    </citation>
    <scope>NUCLEOTIDE SEQUENCE [LARGE SCALE GENOMIC DNA]</scope>
    <source>
        <strain evidence="7">14028-0561.14</strain>
    </source>
</reference>
<sequence length="361" mass="39798">MKITGGLTIVLLYCAILGNGQKSVSFLEPNCGLTNSRARTSRYRIIGGVTADMYGHPWMAFIRSNVDCGGSLISDRFVLSAAHCMTGHPTTVYLGQFDMSRGTANAIQVPVDLQIPYPQYTNTKKDIKNDIGLFRLARTVQYTNFIRPICLPTNYNPLAQTSQLTATGWGKTEHGVASSVLKTTTLTQHNRGTCSSTFKTNVDMSQICAGASNSATCSGDSGGPITAAYAIAGRNRVIQLGIVSYGEQFCRTVGVYTNVMHYISWITNVVRRAGSAPAPTQRPNHNEPTHTNNNNNNNIYYYYPTPNTPYDYTPRQDSPMYYYPDSNSPTYYYPNGNAPVYYMPSGNSPVYYYPGNYVVYG</sequence>
<comment type="similarity">
    <text evidence="2">Belongs to the peptidase S1 family. CLIP subfamily.</text>
</comment>
<feature type="chain" id="PRO_5045476246" evidence="5">
    <location>
        <begin position="21"/>
        <end position="361"/>
    </location>
</feature>
<evidence type="ECO:0000313" key="7">
    <source>
        <dbReference type="Proteomes" id="UP001652661"/>
    </source>
</evidence>
<dbReference type="RefSeq" id="XP_070139954.1">
    <property type="nucleotide sequence ID" value="XM_070283853.1"/>
</dbReference>
<proteinExistence type="inferred from homology"/>
<dbReference type="SMART" id="SM00020">
    <property type="entry name" value="Tryp_SPc"/>
    <property type="match status" value="1"/>
</dbReference>
<dbReference type="GeneID" id="138927985"/>
<dbReference type="Pfam" id="PF00089">
    <property type="entry name" value="Trypsin"/>
    <property type="match status" value="1"/>
</dbReference>
<feature type="signal peptide" evidence="5">
    <location>
        <begin position="1"/>
        <end position="20"/>
    </location>
</feature>
<evidence type="ECO:0000256" key="2">
    <source>
        <dbReference type="ARBA" id="ARBA00024195"/>
    </source>
</evidence>
<dbReference type="InterPro" id="IPR009003">
    <property type="entry name" value="Peptidase_S1_PA"/>
</dbReference>
<dbReference type="PANTHER" id="PTHR24256">
    <property type="entry name" value="TRYPTASE-RELATED"/>
    <property type="match status" value="1"/>
</dbReference>
<dbReference type="PROSITE" id="PS50240">
    <property type="entry name" value="TRYPSIN_DOM"/>
    <property type="match status" value="1"/>
</dbReference>
<dbReference type="SUPFAM" id="SSF50494">
    <property type="entry name" value="Trypsin-like serine proteases"/>
    <property type="match status" value="1"/>
</dbReference>
<keyword evidence="7" id="KW-1185">Reference proteome</keyword>
<evidence type="ECO:0000259" key="6">
    <source>
        <dbReference type="PROSITE" id="PS50240"/>
    </source>
</evidence>
<dbReference type="InterPro" id="IPR001254">
    <property type="entry name" value="Trypsin_dom"/>
</dbReference>
<evidence type="ECO:0000256" key="4">
    <source>
        <dbReference type="SAM" id="MobiDB-lite"/>
    </source>
</evidence>
<keyword evidence="5" id="KW-0732">Signal</keyword>
<dbReference type="PRINTS" id="PR00722">
    <property type="entry name" value="CHYMOTRYPSIN"/>
</dbReference>
<evidence type="ECO:0000313" key="8">
    <source>
        <dbReference type="RefSeq" id="XP_070139954.1"/>
    </source>
</evidence>
<dbReference type="InterPro" id="IPR001314">
    <property type="entry name" value="Peptidase_S1A"/>
</dbReference>
<evidence type="ECO:0000256" key="3">
    <source>
        <dbReference type="RuleBase" id="RU363034"/>
    </source>
</evidence>
<keyword evidence="3" id="KW-0720">Serine protease</keyword>